<dbReference type="InParanoid" id="A0A286UGC9"/>
<reference evidence="3 4" key="1">
    <citation type="journal article" date="2017" name="Mol. Ecol.">
        <title>Comparative and population genomic landscape of Phellinus noxius: A hypervariable fungus causing root rot in trees.</title>
        <authorList>
            <person name="Chung C.L."/>
            <person name="Lee T.J."/>
            <person name="Akiba M."/>
            <person name="Lee H.H."/>
            <person name="Kuo T.H."/>
            <person name="Liu D."/>
            <person name="Ke H.M."/>
            <person name="Yokoi T."/>
            <person name="Roa M.B."/>
            <person name="Lu M.J."/>
            <person name="Chang Y.Y."/>
            <person name="Ann P.J."/>
            <person name="Tsai J.N."/>
            <person name="Chen C.Y."/>
            <person name="Tzean S.S."/>
            <person name="Ota Y."/>
            <person name="Hattori T."/>
            <person name="Sahashi N."/>
            <person name="Liou R.F."/>
            <person name="Kikuchi T."/>
            <person name="Tsai I.J."/>
        </authorList>
    </citation>
    <scope>NUCLEOTIDE SEQUENCE [LARGE SCALE GENOMIC DNA]</scope>
    <source>
        <strain evidence="3 4">FFPRI411160</strain>
    </source>
</reference>
<organism evidence="3 4">
    <name type="scientific">Pyrrhoderma noxium</name>
    <dbReference type="NCBI Taxonomy" id="2282107"/>
    <lineage>
        <taxon>Eukaryota</taxon>
        <taxon>Fungi</taxon>
        <taxon>Dikarya</taxon>
        <taxon>Basidiomycota</taxon>
        <taxon>Agaricomycotina</taxon>
        <taxon>Agaricomycetes</taxon>
        <taxon>Hymenochaetales</taxon>
        <taxon>Hymenochaetaceae</taxon>
        <taxon>Pyrrhoderma</taxon>
    </lineage>
</organism>
<proteinExistence type="predicted"/>
<name>A0A286UGC9_9AGAM</name>
<dbReference type="InterPro" id="IPR029071">
    <property type="entry name" value="Ubiquitin-like_domsf"/>
</dbReference>
<accession>A0A286UGC9</accession>
<dbReference type="PANTHER" id="PTHR10666">
    <property type="entry name" value="UBIQUITIN"/>
    <property type="match status" value="1"/>
</dbReference>
<dbReference type="PROSITE" id="PS50053">
    <property type="entry name" value="UBIQUITIN_2"/>
    <property type="match status" value="1"/>
</dbReference>
<dbReference type="AlphaFoldDB" id="A0A286UGC9"/>
<dbReference type="SMART" id="SM00213">
    <property type="entry name" value="UBQ"/>
    <property type="match status" value="1"/>
</dbReference>
<evidence type="ECO:0000256" key="1">
    <source>
        <dbReference type="SAM" id="MobiDB-lite"/>
    </source>
</evidence>
<comment type="caution">
    <text evidence="3">The sequence shown here is derived from an EMBL/GenBank/DDBJ whole genome shotgun (WGS) entry which is preliminary data.</text>
</comment>
<protein>
    <submittedName>
        <fullName evidence="3">Ubiquitin</fullName>
    </submittedName>
</protein>
<dbReference type="STRING" id="2282107.A0A286UGC9"/>
<gene>
    <name evidence="3" type="ORF">PNOK_0550300</name>
</gene>
<evidence type="ECO:0000313" key="4">
    <source>
        <dbReference type="Proteomes" id="UP000217199"/>
    </source>
</evidence>
<dbReference type="FunFam" id="3.10.20.90:FF:000222">
    <property type="entry name" value="Polyubiquitin 5"/>
    <property type="match status" value="1"/>
</dbReference>
<dbReference type="InterPro" id="IPR019956">
    <property type="entry name" value="Ubiquitin_dom"/>
</dbReference>
<dbReference type="Pfam" id="PF00240">
    <property type="entry name" value="ubiquitin"/>
    <property type="match status" value="1"/>
</dbReference>
<dbReference type="InterPro" id="IPR019954">
    <property type="entry name" value="Ubiquitin_CS"/>
</dbReference>
<dbReference type="Gene3D" id="3.10.20.90">
    <property type="entry name" value="Phosphatidylinositol 3-kinase Catalytic Subunit, Chain A, domain 1"/>
    <property type="match status" value="1"/>
</dbReference>
<dbReference type="InterPro" id="IPR000626">
    <property type="entry name" value="Ubiquitin-like_dom"/>
</dbReference>
<dbReference type="OrthoDB" id="419317at2759"/>
<evidence type="ECO:0000313" key="3">
    <source>
        <dbReference type="EMBL" id="PAV18660.1"/>
    </source>
</evidence>
<feature type="domain" description="Ubiquitin-like" evidence="2">
    <location>
        <begin position="35"/>
        <end position="113"/>
    </location>
</feature>
<keyword evidence="4" id="KW-1185">Reference proteome</keyword>
<dbReference type="EMBL" id="NBII01000005">
    <property type="protein sequence ID" value="PAV18660.1"/>
    <property type="molecule type" value="Genomic_DNA"/>
</dbReference>
<dbReference type="PROSITE" id="PS00299">
    <property type="entry name" value="UBIQUITIN_1"/>
    <property type="match status" value="1"/>
</dbReference>
<evidence type="ECO:0000259" key="2">
    <source>
        <dbReference type="PROSITE" id="PS50053"/>
    </source>
</evidence>
<sequence>MSSESTVPTEQTPVEQQTPTPSTSEQEVAPKSASYNLYVKTLTGKTITLVVNDSEGPCTVESLKNKVQEQEGIPPEQQRLIYGGKQLSDDKELSFYDIKPESTLHLVLNLRGGHL</sequence>
<dbReference type="Proteomes" id="UP000217199">
    <property type="component" value="Unassembled WGS sequence"/>
</dbReference>
<dbReference type="PRINTS" id="PR00348">
    <property type="entry name" value="UBIQUITIN"/>
</dbReference>
<dbReference type="InterPro" id="IPR050158">
    <property type="entry name" value="Ubiquitin_ubiquitin-like"/>
</dbReference>
<feature type="region of interest" description="Disordered" evidence="1">
    <location>
        <begin position="1"/>
        <end position="32"/>
    </location>
</feature>
<dbReference type="SUPFAM" id="SSF54236">
    <property type="entry name" value="Ubiquitin-like"/>
    <property type="match status" value="1"/>
</dbReference>
<feature type="compositionally biased region" description="Low complexity" evidence="1">
    <location>
        <begin position="1"/>
        <end position="24"/>
    </location>
</feature>